<keyword evidence="1" id="KW-0175">Coiled coil</keyword>
<dbReference type="SUPFAM" id="SSF52540">
    <property type="entry name" value="P-loop containing nucleoside triphosphate hydrolases"/>
    <property type="match status" value="2"/>
</dbReference>
<sequence length="1071" mass="126893">MIPWRLQFSGIRDYGVEEMNLENEHDHVIITGPNGTGKSTISFCMGAVLRSSKVDIDGLKSQNLPVDQTWHAQIRFLFKNVGYSRIDAPLYIEFRLYCEQLPKQPIKLRYEIHDGDEIDQLELRQTYRSGDVNKNNYSAYKRELQFKYKIHPDLYYLIWYQQEVNQFAEMVPEERFRIFSEMHGIQKIQKDWETSLEVVKEAQESLAVTTNQQKAYEFNLSVARSAKDRYEANKKRLHENGYLYACMTYQLQIGAEQDQVKMEKYIEERELELDSLIHQQIENEERIALEKDKRKDLIQEQNQKQASRKQQLENLRMNEDRQAEVDTEVNLLQNELSELREAYQKLSYSEEETKEKWLQATEQAEQLRGRDKSLREKITSMNDEMESTRQKQADLKSAIKQWEENSRSAHDLLTRYTSSYKLTEEIALLDDSIQTKKEQLEEKNKQLRTSKKELEMLERNQIESPRQREAIRELKKQGIQAYSFRYFISMIDHVDLKKETLFDTIKYTVFYDGSTCQPVNDLYHVSLKKIIPDRSLTELPKWGLRMREGLSTEDQNKAARVLWWIERFFSKETPRIEHGWLVDQQGMRGAQEQDSYILSKKALENRKQNLEQQIDFLQKELELLKEKVTKENETYQIWNADVQKIKEAEAFLSTKAEQDYRIKQLEQYRILYQQLLEDKTRLEEESQNTWKESHRLSEEVKKLETDLQVYEKFSQQTERIERLQKLEQSLKELKNEIKGLRSSITTLNNELDDVQQHLRTNQRTIDELEDEGTQNKRSIKLISNQKQEKEEERIAMSKVAVGYKEELEELRQLIPDLVEKAATNKQADESKFELQNRQNQAKVEFFTAKNEKDIDPNAVENFYTLEKEVLRKKDELLAAKNLLEENEERAIQNEKRLETAITMQVQRIHLLFEQYMGLFQFEGQIKYEKTLDKKGRPVFKLFIYVRKEGHRGKVWDVSWKARGGRVGKGVSGGEESLSSLLFALSLLQNLENRASFIVMDEFDSALDENRKAKVFELYAEELQRKLIILSPKGHEDEYYNRFSKAFIVSHDPTELRSKVKGIKLNSAKNLV</sequence>
<dbReference type="Gene3D" id="3.40.50.300">
    <property type="entry name" value="P-loop containing nucleotide triphosphate hydrolases"/>
    <property type="match status" value="2"/>
</dbReference>
<dbReference type="EMBL" id="LDJR01000048">
    <property type="protein sequence ID" value="OAK70767.1"/>
    <property type="molecule type" value="Genomic_DNA"/>
</dbReference>
<organism evidence="2 3">
    <name type="scientific">Lederbergia galactosidilytica</name>
    <dbReference type="NCBI Taxonomy" id="217031"/>
    <lineage>
        <taxon>Bacteria</taxon>
        <taxon>Bacillati</taxon>
        <taxon>Bacillota</taxon>
        <taxon>Bacilli</taxon>
        <taxon>Bacillales</taxon>
        <taxon>Bacillaceae</taxon>
        <taxon>Lederbergia</taxon>
    </lineage>
</organism>
<dbReference type="RefSeq" id="WP_064468175.1">
    <property type="nucleotide sequence ID" value="NZ_LDJR01000048.1"/>
</dbReference>
<dbReference type="STRING" id="217031.ABB05_11685"/>
<feature type="coiled-coil region" evidence="1">
    <location>
        <begin position="295"/>
        <end position="460"/>
    </location>
</feature>
<comment type="caution">
    <text evidence="2">The sequence shown here is derived from an EMBL/GenBank/DDBJ whole genome shotgun (WGS) entry which is preliminary data.</text>
</comment>
<dbReference type="AlphaFoldDB" id="A0A177ZS49"/>
<dbReference type="Proteomes" id="UP000077881">
    <property type="component" value="Unassembled WGS sequence"/>
</dbReference>
<evidence type="ECO:0000313" key="2">
    <source>
        <dbReference type="EMBL" id="OAK70767.1"/>
    </source>
</evidence>
<keyword evidence="3" id="KW-1185">Reference proteome</keyword>
<dbReference type="OrthoDB" id="2481648at2"/>
<dbReference type="InterPro" id="IPR027417">
    <property type="entry name" value="P-loop_NTPase"/>
</dbReference>
<dbReference type="PANTHER" id="PTHR43977">
    <property type="entry name" value="STRUCTURAL MAINTENANCE OF CHROMOSOMES PROTEIN 3"/>
    <property type="match status" value="1"/>
</dbReference>
<dbReference type="PATRIC" id="fig|217031.6.peg.2500"/>
<protein>
    <submittedName>
        <fullName evidence="2">Uncharacterized protein</fullName>
    </submittedName>
</protein>
<evidence type="ECO:0000313" key="3">
    <source>
        <dbReference type="Proteomes" id="UP000077881"/>
    </source>
</evidence>
<feature type="coiled-coil region" evidence="1">
    <location>
        <begin position="593"/>
        <end position="634"/>
    </location>
</feature>
<proteinExistence type="predicted"/>
<feature type="coiled-coil region" evidence="1">
    <location>
        <begin position="713"/>
        <end position="771"/>
    </location>
</feature>
<accession>A0A177ZS49</accession>
<reference evidence="2 3" key="1">
    <citation type="submission" date="2015-05" db="EMBL/GenBank/DDBJ databases">
        <title>Comparison of genome.</title>
        <authorList>
            <person name="Zheng Z."/>
            <person name="Sun M."/>
        </authorList>
    </citation>
    <scope>NUCLEOTIDE SEQUENCE [LARGE SCALE GENOMIC DNA]</scope>
    <source>
        <strain evidence="2 3">G25-74</strain>
    </source>
</reference>
<gene>
    <name evidence="2" type="ORF">ABB05_11685</name>
</gene>
<dbReference type="CDD" id="cd00267">
    <property type="entry name" value="ABC_ATPase"/>
    <property type="match status" value="1"/>
</dbReference>
<feature type="coiled-coil region" evidence="1">
    <location>
        <begin position="866"/>
        <end position="900"/>
    </location>
</feature>
<evidence type="ECO:0000256" key="1">
    <source>
        <dbReference type="SAM" id="Coils"/>
    </source>
</evidence>
<name>A0A177ZS49_9BACI</name>